<evidence type="ECO:0000313" key="7">
    <source>
        <dbReference type="EMBL" id="GJM54491.1"/>
    </source>
</evidence>
<organism evidence="7 8">
    <name type="scientific">Granulimonas faecalis</name>
    <dbReference type="NCBI Taxonomy" id="2894155"/>
    <lineage>
        <taxon>Bacteria</taxon>
        <taxon>Bacillati</taxon>
        <taxon>Actinomycetota</taxon>
        <taxon>Coriobacteriia</taxon>
        <taxon>Coriobacteriales</taxon>
        <taxon>Kribbibacteriaceae</taxon>
        <taxon>Granulimonas</taxon>
    </lineage>
</organism>
<dbReference type="GO" id="GO:0051287">
    <property type="term" value="F:NAD binding"/>
    <property type="evidence" value="ECO:0007669"/>
    <property type="project" value="InterPro"/>
</dbReference>
<keyword evidence="3" id="KW-0520">NAD</keyword>
<protein>
    <submittedName>
        <fullName evidence="7">2-hydroxyacid dehydrogenase</fullName>
    </submittedName>
</protein>
<dbReference type="Gene3D" id="3.40.50.720">
    <property type="entry name" value="NAD(P)-binding Rossmann-like Domain"/>
    <property type="match status" value="2"/>
</dbReference>
<dbReference type="InterPro" id="IPR029753">
    <property type="entry name" value="D-isomer_DH_CS"/>
</dbReference>
<feature type="domain" description="D-isomer specific 2-hydroxyacid dehydrogenase NAD-binding" evidence="6">
    <location>
        <begin position="113"/>
        <end position="286"/>
    </location>
</feature>
<dbReference type="InterPro" id="IPR006140">
    <property type="entry name" value="D-isomer_DH_NAD-bd"/>
</dbReference>
<dbReference type="InterPro" id="IPR036291">
    <property type="entry name" value="NAD(P)-bd_dom_sf"/>
</dbReference>
<gene>
    <name evidence="7" type="primary">serA</name>
    <name evidence="7" type="ORF">ATOP_01460</name>
</gene>
<dbReference type="GO" id="GO:0016616">
    <property type="term" value="F:oxidoreductase activity, acting on the CH-OH group of donors, NAD or NADP as acceptor"/>
    <property type="evidence" value="ECO:0007669"/>
    <property type="project" value="InterPro"/>
</dbReference>
<evidence type="ECO:0000256" key="2">
    <source>
        <dbReference type="ARBA" id="ARBA00023002"/>
    </source>
</evidence>
<evidence type="ECO:0000256" key="4">
    <source>
        <dbReference type="RuleBase" id="RU003719"/>
    </source>
</evidence>
<evidence type="ECO:0000313" key="8">
    <source>
        <dbReference type="Proteomes" id="UP001055025"/>
    </source>
</evidence>
<evidence type="ECO:0000256" key="1">
    <source>
        <dbReference type="ARBA" id="ARBA00005854"/>
    </source>
</evidence>
<name>A0AAV5B1J2_9ACTN</name>
<feature type="domain" description="D-isomer specific 2-hydroxyacid dehydrogenase catalytic" evidence="5">
    <location>
        <begin position="21"/>
        <end position="316"/>
    </location>
</feature>
<dbReference type="PANTHER" id="PTHR43761">
    <property type="entry name" value="D-ISOMER SPECIFIC 2-HYDROXYACID DEHYDROGENASE FAMILY PROTEIN (AFU_ORTHOLOGUE AFUA_1G13630)"/>
    <property type="match status" value="1"/>
</dbReference>
<dbReference type="AlphaFoldDB" id="A0AAV5B1J2"/>
<dbReference type="InterPro" id="IPR006139">
    <property type="entry name" value="D-isomer_2_OHA_DH_cat_dom"/>
</dbReference>
<dbReference type="PANTHER" id="PTHR43761:SF1">
    <property type="entry name" value="D-ISOMER SPECIFIC 2-HYDROXYACID DEHYDROGENASE CATALYTIC DOMAIN-CONTAINING PROTEIN-RELATED"/>
    <property type="match status" value="1"/>
</dbReference>
<dbReference type="FunFam" id="3.40.50.720:FF:000203">
    <property type="entry name" value="D-3-phosphoglycerate dehydrogenase (SerA)"/>
    <property type="match status" value="1"/>
</dbReference>
<dbReference type="PROSITE" id="PS00671">
    <property type="entry name" value="D_2_HYDROXYACID_DH_3"/>
    <property type="match status" value="1"/>
</dbReference>
<keyword evidence="8" id="KW-1185">Reference proteome</keyword>
<evidence type="ECO:0000256" key="3">
    <source>
        <dbReference type="ARBA" id="ARBA00023027"/>
    </source>
</evidence>
<dbReference type="SUPFAM" id="SSF52283">
    <property type="entry name" value="Formate/glycerate dehydrogenase catalytic domain-like"/>
    <property type="match status" value="1"/>
</dbReference>
<comment type="caution">
    <text evidence="7">The sequence shown here is derived from an EMBL/GenBank/DDBJ whole genome shotgun (WGS) entry which is preliminary data.</text>
</comment>
<proteinExistence type="inferred from homology"/>
<dbReference type="Proteomes" id="UP001055025">
    <property type="component" value="Unassembled WGS sequence"/>
</dbReference>
<dbReference type="SUPFAM" id="SSF51735">
    <property type="entry name" value="NAD(P)-binding Rossmann-fold domains"/>
    <property type="match status" value="1"/>
</dbReference>
<dbReference type="InterPro" id="IPR050418">
    <property type="entry name" value="D-iso_2-hydroxyacid_DH_PdxB"/>
</dbReference>
<dbReference type="RefSeq" id="WP_135977993.1">
    <property type="nucleotide sequence ID" value="NZ_BQKC01000001.1"/>
</dbReference>
<dbReference type="EMBL" id="BQKC01000001">
    <property type="protein sequence ID" value="GJM54491.1"/>
    <property type="molecule type" value="Genomic_DNA"/>
</dbReference>
<reference evidence="7" key="1">
    <citation type="journal article" date="2022" name="Int. J. Syst. Evol. Microbiol.">
        <title>Granulimonas faecalis gen. nov., sp. nov., and Leptogranulimonas caecicola gen. nov., sp. nov., novel lactate-producing Atopobiaceae bacteria isolated from mouse intestines, and an emended description of the family Atopobiaceae.</title>
        <authorList>
            <person name="Morinaga K."/>
            <person name="Kusada H."/>
            <person name="Sakamoto S."/>
            <person name="Murakami T."/>
            <person name="Toyoda A."/>
            <person name="Mori H."/>
            <person name="Meng X.Y."/>
            <person name="Takashino M."/>
            <person name="Murotomi K."/>
            <person name="Tamaki H."/>
        </authorList>
    </citation>
    <scope>NUCLEOTIDE SEQUENCE</scope>
    <source>
        <strain evidence="7">OPF53</strain>
    </source>
</reference>
<evidence type="ECO:0000259" key="5">
    <source>
        <dbReference type="Pfam" id="PF00389"/>
    </source>
</evidence>
<dbReference type="PROSITE" id="PS00670">
    <property type="entry name" value="D_2_HYDROXYACID_DH_2"/>
    <property type="match status" value="1"/>
</dbReference>
<dbReference type="Pfam" id="PF02826">
    <property type="entry name" value="2-Hacid_dh_C"/>
    <property type="match status" value="1"/>
</dbReference>
<comment type="similarity">
    <text evidence="1 4">Belongs to the D-isomer specific 2-hydroxyacid dehydrogenase family.</text>
</comment>
<sequence length="317" mass="33001">MNIALLEPLSVPDKIVAELSAPLVEAGHSFKAFPTRTTDPNELRERAEGADVVIIANTPFPASVIGALPKLKLVDVAFTGVDLVDIEACRNQGVTVCNCAGYSDAAVAELVMGLTVDVLRRVPSGQQAVRDGGTSEGLMGTEIAGKTVGVIGTGRIGTRVARLFSAFGAKVLGYARHPNPACMDAGVSYRGLDALLAESDIVTLHLPLTESTRGFIDAEKIAAMKKGAVLVNCARGPIVDATALADALVSGHLGGAAVDVFDQEPPLDPSCPLLSAPRMVLTPHVGYYTAEAMERRAKIAFANVTAFCEGNPQNVVA</sequence>
<keyword evidence="2 4" id="KW-0560">Oxidoreductase</keyword>
<evidence type="ECO:0000259" key="6">
    <source>
        <dbReference type="Pfam" id="PF02826"/>
    </source>
</evidence>
<dbReference type="Pfam" id="PF00389">
    <property type="entry name" value="2-Hacid_dh"/>
    <property type="match status" value="1"/>
</dbReference>
<accession>A0AAV5B1J2</accession>